<protein>
    <recommendedName>
        <fullName evidence="1">DUF512 domain-containing protein</fullName>
    </recommendedName>
</protein>
<dbReference type="Pfam" id="PF04459">
    <property type="entry name" value="DUF512"/>
    <property type="match status" value="1"/>
</dbReference>
<proteinExistence type="predicted"/>
<reference evidence="2" key="1">
    <citation type="journal article" date="2014" name="Front. Microbiol.">
        <title>High frequency of phylogenetically diverse reductive dehalogenase-homologous genes in deep subseafloor sedimentary metagenomes.</title>
        <authorList>
            <person name="Kawai M."/>
            <person name="Futagami T."/>
            <person name="Toyoda A."/>
            <person name="Takaki Y."/>
            <person name="Nishi S."/>
            <person name="Hori S."/>
            <person name="Arai W."/>
            <person name="Tsubouchi T."/>
            <person name="Morono Y."/>
            <person name="Uchiyama I."/>
            <person name="Ito T."/>
            <person name="Fujiyama A."/>
            <person name="Inagaki F."/>
            <person name="Takami H."/>
        </authorList>
    </citation>
    <scope>NUCLEOTIDE SEQUENCE</scope>
    <source>
        <strain evidence="2">Expedition CK06-06</strain>
    </source>
</reference>
<dbReference type="AlphaFoldDB" id="X1BRP2"/>
<sequence>DIFPIENSLFGESVTVSGLLVGMDILTAIKAYEKKADLFIIPSNCLNEDGLFLDDIFLSDLTQLSGRRVIATPSPISVLPETIRKELIK</sequence>
<dbReference type="EMBL" id="BART01019492">
    <property type="protein sequence ID" value="GAG86843.1"/>
    <property type="molecule type" value="Genomic_DNA"/>
</dbReference>
<dbReference type="InterPro" id="IPR007549">
    <property type="entry name" value="DUF512"/>
</dbReference>
<gene>
    <name evidence="2" type="ORF">S01H4_36460</name>
</gene>
<feature type="domain" description="DUF512" evidence="1">
    <location>
        <begin position="2"/>
        <end position="70"/>
    </location>
</feature>
<evidence type="ECO:0000259" key="1">
    <source>
        <dbReference type="Pfam" id="PF04459"/>
    </source>
</evidence>
<accession>X1BRP2</accession>
<name>X1BRP2_9ZZZZ</name>
<feature type="non-terminal residue" evidence="2">
    <location>
        <position position="1"/>
    </location>
</feature>
<comment type="caution">
    <text evidence="2">The sequence shown here is derived from an EMBL/GenBank/DDBJ whole genome shotgun (WGS) entry which is preliminary data.</text>
</comment>
<evidence type="ECO:0000313" key="2">
    <source>
        <dbReference type="EMBL" id="GAG86843.1"/>
    </source>
</evidence>
<organism evidence="2">
    <name type="scientific">marine sediment metagenome</name>
    <dbReference type="NCBI Taxonomy" id="412755"/>
    <lineage>
        <taxon>unclassified sequences</taxon>
        <taxon>metagenomes</taxon>
        <taxon>ecological metagenomes</taxon>
    </lineage>
</organism>